<dbReference type="InterPro" id="IPR053163">
    <property type="entry name" value="HTH-type_regulator_Rgg"/>
</dbReference>
<organism evidence="2 3">
    <name type="scientific">Lactobacillus crispatus</name>
    <dbReference type="NCBI Taxonomy" id="47770"/>
    <lineage>
        <taxon>Bacteria</taxon>
        <taxon>Bacillati</taxon>
        <taxon>Bacillota</taxon>
        <taxon>Bacilli</taxon>
        <taxon>Lactobacillales</taxon>
        <taxon>Lactobacillaceae</taxon>
        <taxon>Lactobacillus</taxon>
    </lineage>
</organism>
<dbReference type="AlphaFoldDB" id="A0A2N5KWV5"/>
<dbReference type="RefSeq" id="WP_068813838.1">
    <property type="nucleotide sequence ID" value="NZ_MAKH01000086.1"/>
</dbReference>
<dbReference type="Pfam" id="PF21259">
    <property type="entry name" value="Rgg_C"/>
    <property type="match status" value="1"/>
</dbReference>
<reference evidence="2 3" key="1">
    <citation type="submission" date="2017-12" db="EMBL/GenBank/DDBJ databases">
        <title>Phylogenetic diversity of female urinary microbiome.</title>
        <authorList>
            <person name="Thomas-White K."/>
            <person name="Wolfe A.J."/>
        </authorList>
    </citation>
    <scope>NUCLEOTIDE SEQUENCE [LARGE SCALE GENOMIC DNA]</scope>
    <source>
        <strain evidence="2 3">UMB0085</strain>
    </source>
</reference>
<dbReference type="PANTHER" id="PTHR37038">
    <property type="entry name" value="TRANSCRIPTIONAL REGULATOR-RELATED"/>
    <property type="match status" value="1"/>
</dbReference>
<evidence type="ECO:0000259" key="1">
    <source>
        <dbReference type="PROSITE" id="PS50943"/>
    </source>
</evidence>
<dbReference type="SMART" id="SM00530">
    <property type="entry name" value="HTH_XRE"/>
    <property type="match status" value="1"/>
</dbReference>
<evidence type="ECO:0000313" key="2">
    <source>
        <dbReference type="EMBL" id="PLT10721.1"/>
    </source>
</evidence>
<dbReference type="CDD" id="cd00093">
    <property type="entry name" value="HTH_XRE"/>
    <property type="match status" value="1"/>
</dbReference>
<proteinExistence type="predicted"/>
<name>A0A2N5KWV5_9LACO</name>
<dbReference type="GO" id="GO:0003677">
    <property type="term" value="F:DNA binding"/>
    <property type="evidence" value="ECO:0007669"/>
    <property type="project" value="InterPro"/>
</dbReference>
<dbReference type="InterPro" id="IPR010057">
    <property type="entry name" value="Transcription_activator_Rgg_C"/>
</dbReference>
<dbReference type="PROSITE" id="PS50943">
    <property type="entry name" value="HTH_CROC1"/>
    <property type="match status" value="1"/>
</dbReference>
<dbReference type="InterPro" id="IPR001387">
    <property type="entry name" value="Cro/C1-type_HTH"/>
</dbReference>
<dbReference type="NCBIfam" id="TIGR01716">
    <property type="entry name" value="RGG_Cterm"/>
    <property type="match status" value="1"/>
</dbReference>
<feature type="domain" description="HTH cro/C1-type" evidence="1">
    <location>
        <begin position="7"/>
        <end position="60"/>
    </location>
</feature>
<dbReference type="EMBL" id="PKIW01000048">
    <property type="protein sequence ID" value="PLT10721.1"/>
    <property type="molecule type" value="Genomic_DNA"/>
</dbReference>
<dbReference type="Gene3D" id="1.10.260.40">
    <property type="entry name" value="lambda repressor-like DNA-binding domains"/>
    <property type="match status" value="1"/>
</dbReference>
<sequence>MKIAEGLKQIRKMLGLSQEKMSGDVLTKSYYSKIERGEFEIKACDLVVILRLHDIKTSEFFSMMEKEMQQSKYDYYIDILRESYYRNNLIAIQKIVNDLKHEKQDRQTKNLLAHAILLKNNLEGNIDKMPISQKNFIKESIFEVDNWDKYNLRLFSMAMSLFEIEEMNVIVQSILDKSKQNKDADFARFIPAILVNFLDYSFCLGNENTKVIERAIDQLKQVETSPQNCFTLIMGKYYESLWNKNYKNAHKIINFLHQIGMDDFVAKMYKK</sequence>
<comment type="caution">
    <text evidence="2">The sequence shown here is derived from an EMBL/GenBank/DDBJ whole genome shotgun (WGS) entry which is preliminary data.</text>
</comment>
<dbReference type="InterPro" id="IPR010982">
    <property type="entry name" value="Lambda_DNA-bd_dom_sf"/>
</dbReference>
<gene>
    <name evidence="2" type="ORF">CYJ79_08900</name>
</gene>
<evidence type="ECO:0000313" key="3">
    <source>
        <dbReference type="Proteomes" id="UP000235119"/>
    </source>
</evidence>
<protein>
    <submittedName>
        <fullName evidence="2">Helix-turn-helix domain-containing protein</fullName>
    </submittedName>
</protein>
<dbReference type="Pfam" id="PF12844">
    <property type="entry name" value="HTH_19"/>
    <property type="match status" value="1"/>
</dbReference>
<accession>A0A2N5KWV5</accession>
<dbReference type="SUPFAM" id="SSF47413">
    <property type="entry name" value="lambda repressor-like DNA-binding domains"/>
    <property type="match status" value="1"/>
</dbReference>
<dbReference type="Proteomes" id="UP000235119">
    <property type="component" value="Unassembled WGS sequence"/>
</dbReference>